<accession>A0A0N4YBG8</accession>
<proteinExistence type="predicted"/>
<gene>
    <name evidence="3" type="ORF">NBR_LOCUS13804</name>
</gene>
<keyword evidence="2" id="KW-1133">Transmembrane helix</keyword>
<dbReference type="OMA" id="MRVEHEE"/>
<feature type="compositionally biased region" description="Polar residues" evidence="1">
    <location>
        <begin position="152"/>
        <end position="162"/>
    </location>
</feature>
<dbReference type="AlphaFoldDB" id="A0A0N4YBG8"/>
<feature type="region of interest" description="Disordered" evidence="1">
    <location>
        <begin position="152"/>
        <end position="221"/>
    </location>
</feature>
<reference evidence="5" key="1">
    <citation type="submission" date="2017-02" db="UniProtKB">
        <authorList>
            <consortium name="WormBaseParasite"/>
        </authorList>
    </citation>
    <scope>IDENTIFICATION</scope>
</reference>
<feature type="compositionally biased region" description="Low complexity" evidence="1">
    <location>
        <begin position="209"/>
        <end position="221"/>
    </location>
</feature>
<feature type="transmembrane region" description="Helical" evidence="2">
    <location>
        <begin position="62"/>
        <end position="80"/>
    </location>
</feature>
<dbReference type="Proteomes" id="UP000271162">
    <property type="component" value="Unassembled WGS sequence"/>
</dbReference>
<reference evidence="3 4" key="2">
    <citation type="submission" date="2018-11" db="EMBL/GenBank/DDBJ databases">
        <authorList>
            <consortium name="Pathogen Informatics"/>
        </authorList>
    </citation>
    <scope>NUCLEOTIDE SEQUENCE [LARGE SCALE GENOMIC DNA]</scope>
</reference>
<keyword evidence="2" id="KW-0812">Transmembrane</keyword>
<evidence type="ECO:0000256" key="1">
    <source>
        <dbReference type="SAM" id="MobiDB-lite"/>
    </source>
</evidence>
<organism evidence="5">
    <name type="scientific">Nippostrongylus brasiliensis</name>
    <name type="common">Rat hookworm</name>
    <dbReference type="NCBI Taxonomy" id="27835"/>
    <lineage>
        <taxon>Eukaryota</taxon>
        <taxon>Metazoa</taxon>
        <taxon>Ecdysozoa</taxon>
        <taxon>Nematoda</taxon>
        <taxon>Chromadorea</taxon>
        <taxon>Rhabditida</taxon>
        <taxon>Rhabditina</taxon>
        <taxon>Rhabditomorpha</taxon>
        <taxon>Strongyloidea</taxon>
        <taxon>Heligmosomidae</taxon>
        <taxon>Nippostrongylus</taxon>
    </lineage>
</organism>
<dbReference type="EMBL" id="UYSL01021147">
    <property type="protein sequence ID" value="VDL77393.1"/>
    <property type="molecule type" value="Genomic_DNA"/>
</dbReference>
<keyword evidence="2" id="KW-0472">Membrane</keyword>
<name>A0A0N4YBG8_NIPBR</name>
<dbReference type="STRING" id="27835.A0A0N4YBG8"/>
<sequence length="241" mass="27308">MSPNVFDANASTALYVDIKRNCSSDSDEFCCCRQLLGTARFINNRLWADYKKSEENLIGADIYTTVILGLFASIITLLLVRSVKSRESLDEQVTVLLSSMQLRIEHDEVTRRKKSMRRSREAKKKAQEWLSEIRRRSVNRISRRHRSTSFYSLRSRKTSGLTSGHGAFDGMPPTRTRSYNGTLPSIVVHDEVAPDPPSSTTSREVSRQSSVGSELRSVSSVDQDTVFQFPPIYVSSIYQKN</sequence>
<evidence type="ECO:0000313" key="3">
    <source>
        <dbReference type="EMBL" id="VDL77393.1"/>
    </source>
</evidence>
<evidence type="ECO:0000313" key="5">
    <source>
        <dbReference type="WBParaSite" id="NBR_0001380301-mRNA-1"/>
    </source>
</evidence>
<evidence type="ECO:0000256" key="2">
    <source>
        <dbReference type="SAM" id="Phobius"/>
    </source>
</evidence>
<evidence type="ECO:0000313" key="4">
    <source>
        <dbReference type="Proteomes" id="UP000271162"/>
    </source>
</evidence>
<dbReference type="WBParaSite" id="NBR_0001380301-mRNA-1">
    <property type="protein sequence ID" value="NBR_0001380301-mRNA-1"/>
    <property type="gene ID" value="NBR_0001380301"/>
</dbReference>
<keyword evidence="4" id="KW-1185">Reference proteome</keyword>
<protein>
    <submittedName>
        <fullName evidence="3 5">Uncharacterized protein</fullName>
    </submittedName>
</protein>